<comment type="caution">
    <text evidence="8">The sequence shown here is derived from an EMBL/GenBank/DDBJ whole genome shotgun (WGS) entry which is preliminary data.</text>
</comment>
<accession>A0A813ZMF7</accession>
<feature type="domain" description="CTCK" evidence="6">
    <location>
        <begin position="29"/>
        <end position="125"/>
    </location>
</feature>
<dbReference type="Proteomes" id="UP000663852">
    <property type="component" value="Unassembled WGS sequence"/>
</dbReference>
<evidence type="ECO:0000256" key="4">
    <source>
        <dbReference type="PROSITE-ProRule" id="PRU00039"/>
    </source>
</evidence>
<evidence type="ECO:0000256" key="3">
    <source>
        <dbReference type="ARBA" id="ARBA00023157"/>
    </source>
</evidence>
<proteinExistence type="predicted"/>
<feature type="signal peptide" evidence="5">
    <location>
        <begin position="1"/>
        <end position="20"/>
    </location>
</feature>
<evidence type="ECO:0000256" key="5">
    <source>
        <dbReference type="SAM" id="SignalP"/>
    </source>
</evidence>
<dbReference type="Proteomes" id="UP000663828">
    <property type="component" value="Unassembled WGS sequence"/>
</dbReference>
<dbReference type="EMBL" id="CAJNOR010000348">
    <property type="protein sequence ID" value="CAF0887415.1"/>
    <property type="molecule type" value="Genomic_DNA"/>
</dbReference>
<dbReference type="PROSITE" id="PS01225">
    <property type="entry name" value="CTCK_2"/>
    <property type="match status" value="1"/>
</dbReference>
<organism evidence="8 10">
    <name type="scientific">Adineta ricciae</name>
    <name type="common">Rotifer</name>
    <dbReference type="NCBI Taxonomy" id="249248"/>
    <lineage>
        <taxon>Eukaryota</taxon>
        <taxon>Metazoa</taxon>
        <taxon>Spiralia</taxon>
        <taxon>Gnathifera</taxon>
        <taxon>Rotifera</taxon>
        <taxon>Eurotatoria</taxon>
        <taxon>Bdelloidea</taxon>
        <taxon>Adinetida</taxon>
        <taxon>Adinetidae</taxon>
        <taxon>Adineta</taxon>
    </lineage>
</organism>
<dbReference type="OrthoDB" id="9972776at2759"/>
<sequence length="128" mass="15111">MVGLCLSLFLVLIFSSPIVALTSSTVQQCQVEIYNETLHFRHCLDHSISIQTTRCRGQCYSEEELVYDWEQTSTYRRYKRNFHCCVPKMTEAHETLVRCQNKQFQTVRYRLVTQCECKPCGDKCSEYF</sequence>
<dbReference type="GO" id="GO:0005576">
    <property type="term" value="C:extracellular region"/>
    <property type="evidence" value="ECO:0007669"/>
    <property type="project" value="UniProtKB-SubCell"/>
</dbReference>
<dbReference type="InterPro" id="IPR006207">
    <property type="entry name" value="Cys_knot_C"/>
</dbReference>
<dbReference type="AlphaFoldDB" id="A0A813ZMF7"/>
<evidence type="ECO:0000313" key="10">
    <source>
        <dbReference type="Proteomes" id="UP000663852"/>
    </source>
</evidence>
<protein>
    <recommendedName>
        <fullName evidence="6">CTCK domain-containing protein</fullName>
    </recommendedName>
</protein>
<evidence type="ECO:0000313" key="9">
    <source>
        <dbReference type="Proteomes" id="UP000663828"/>
    </source>
</evidence>
<keyword evidence="2" id="KW-0964">Secreted</keyword>
<dbReference type="Pfam" id="PF00007">
    <property type="entry name" value="Cys_knot"/>
    <property type="match status" value="1"/>
</dbReference>
<reference evidence="8" key="1">
    <citation type="submission" date="2021-02" db="EMBL/GenBank/DDBJ databases">
        <authorList>
            <person name="Nowell W R."/>
        </authorList>
    </citation>
    <scope>NUCLEOTIDE SEQUENCE</scope>
</reference>
<dbReference type="Gene3D" id="2.10.90.10">
    <property type="entry name" value="Cystine-knot cytokines"/>
    <property type="match status" value="1"/>
</dbReference>
<evidence type="ECO:0000313" key="7">
    <source>
        <dbReference type="EMBL" id="CAF0887415.1"/>
    </source>
</evidence>
<keyword evidence="9" id="KW-1185">Reference proteome</keyword>
<comment type="subcellular location">
    <subcellularLocation>
        <location evidence="1">Secreted</location>
    </subcellularLocation>
</comment>
<dbReference type="InterPro" id="IPR029034">
    <property type="entry name" value="Cystine-knot_cytokine"/>
</dbReference>
<dbReference type="InterPro" id="IPR006208">
    <property type="entry name" value="Glyco_hormone_CN"/>
</dbReference>
<evidence type="ECO:0000313" key="8">
    <source>
        <dbReference type="EMBL" id="CAF0902446.1"/>
    </source>
</evidence>
<keyword evidence="5" id="KW-0732">Signal</keyword>
<name>A0A813ZMF7_ADIRI</name>
<comment type="caution">
    <text evidence="4">Lacks conserved residue(s) required for the propagation of feature annotation.</text>
</comment>
<gene>
    <name evidence="8" type="ORF">EDS130_LOCUS9849</name>
    <name evidence="7" type="ORF">XAT740_LOCUS7325</name>
</gene>
<dbReference type="EMBL" id="CAJNOJ010000033">
    <property type="protein sequence ID" value="CAF0902446.1"/>
    <property type="molecule type" value="Genomic_DNA"/>
</dbReference>
<evidence type="ECO:0000256" key="2">
    <source>
        <dbReference type="ARBA" id="ARBA00022525"/>
    </source>
</evidence>
<feature type="chain" id="PRO_5035598572" description="CTCK domain-containing protein" evidence="5">
    <location>
        <begin position="21"/>
        <end position="128"/>
    </location>
</feature>
<evidence type="ECO:0000259" key="6">
    <source>
        <dbReference type="PROSITE" id="PS01225"/>
    </source>
</evidence>
<evidence type="ECO:0000256" key="1">
    <source>
        <dbReference type="ARBA" id="ARBA00004613"/>
    </source>
</evidence>
<keyword evidence="3" id="KW-1015">Disulfide bond</keyword>